<dbReference type="AlphaFoldDB" id="A0A2H0RH37"/>
<feature type="region of interest" description="Disordered" evidence="1">
    <location>
        <begin position="54"/>
        <end position="92"/>
    </location>
</feature>
<evidence type="ECO:0000313" key="2">
    <source>
        <dbReference type="EMBL" id="PIR45849.1"/>
    </source>
</evidence>
<dbReference type="EMBL" id="PCYK01000023">
    <property type="protein sequence ID" value="PIR45849.1"/>
    <property type="molecule type" value="Genomic_DNA"/>
</dbReference>
<evidence type="ECO:0000313" key="3">
    <source>
        <dbReference type="Proteomes" id="UP000230431"/>
    </source>
</evidence>
<gene>
    <name evidence="2" type="ORF">COV08_02855</name>
</gene>
<accession>A0A2H0RH37</accession>
<proteinExistence type="predicted"/>
<feature type="compositionally biased region" description="Acidic residues" evidence="1">
    <location>
        <begin position="60"/>
        <end position="76"/>
    </location>
</feature>
<reference evidence="2 3" key="1">
    <citation type="submission" date="2017-09" db="EMBL/GenBank/DDBJ databases">
        <title>Depth-based differentiation of microbial function through sediment-hosted aquifers and enrichment of novel symbionts in the deep terrestrial subsurface.</title>
        <authorList>
            <person name="Probst A.J."/>
            <person name="Ladd B."/>
            <person name="Jarett J.K."/>
            <person name="Geller-Mcgrath D.E."/>
            <person name="Sieber C.M."/>
            <person name="Emerson J.B."/>
            <person name="Anantharaman K."/>
            <person name="Thomas B.C."/>
            <person name="Malmstrom R."/>
            <person name="Stieglmeier M."/>
            <person name="Klingl A."/>
            <person name="Woyke T."/>
            <person name="Ryan C.M."/>
            <person name="Banfield J.F."/>
        </authorList>
    </citation>
    <scope>NUCLEOTIDE SEQUENCE [LARGE SCALE GENOMIC DNA]</scope>
    <source>
        <strain evidence="2">CG10_big_fil_rev_8_21_14_0_10_49_38</strain>
    </source>
</reference>
<sequence length="92" mass="10564">MSKPDKEEEALVELTRNALTDVLGREPSRQEVWKVHAGFKRMAFMLLDHMDHIKKHENENPDQETYPEDMDTDDSETADKEGTSLETGESSD</sequence>
<organism evidence="2 3">
    <name type="scientific">Candidatus Vogelbacteria bacterium CG10_big_fil_rev_8_21_14_0_10_49_38</name>
    <dbReference type="NCBI Taxonomy" id="1975043"/>
    <lineage>
        <taxon>Bacteria</taxon>
        <taxon>Candidatus Vogeliibacteriota</taxon>
    </lineage>
</organism>
<name>A0A2H0RH37_9BACT</name>
<evidence type="ECO:0000256" key="1">
    <source>
        <dbReference type="SAM" id="MobiDB-lite"/>
    </source>
</evidence>
<comment type="caution">
    <text evidence="2">The sequence shown here is derived from an EMBL/GenBank/DDBJ whole genome shotgun (WGS) entry which is preliminary data.</text>
</comment>
<dbReference type="Proteomes" id="UP000230431">
    <property type="component" value="Unassembled WGS sequence"/>
</dbReference>
<protein>
    <submittedName>
        <fullName evidence="2">Uncharacterized protein</fullName>
    </submittedName>
</protein>